<accession>A0A1H9UQF0</accession>
<dbReference type="eggNOG" id="ENOG5032U4E">
    <property type="taxonomic scope" value="Bacteria"/>
</dbReference>
<evidence type="ECO:0000313" key="2">
    <source>
        <dbReference type="EMBL" id="SES11705.1"/>
    </source>
</evidence>
<evidence type="ECO:0000259" key="1">
    <source>
        <dbReference type="Pfam" id="PF26226"/>
    </source>
</evidence>
<dbReference type="Proteomes" id="UP000182584">
    <property type="component" value="Unassembled WGS sequence"/>
</dbReference>
<evidence type="ECO:0000313" key="3">
    <source>
        <dbReference type="Proteomes" id="UP000182584"/>
    </source>
</evidence>
<name>A0A1H9UQF0_BUTFI</name>
<dbReference type="RefSeq" id="WP_074757199.1">
    <property type="nucleotide sequence ID" value="NZ_FOGJ01000019.1"/>
</dbReference>
<reference evidence="2 3" key="1">
    <citation type="submission" date="2016-10" db="EMBL/GenBank/DDBJ databases">
        <authorList>
            <person name="de Groot N.N."/>
        </authorList>
    </citation>
    <scope>NUCLEOTIDE SEQUENCE [LARGE SCALE GENOMIC DNA]</scope>
    <source>
        <strain evidence="2 3">AR40</strain>
    </source>
</reference>
<dbReference type="Pfam" id="PF26226">
    <property type="entry name" value="DUF8052"/>
    <property type="match status" value="1"/>
</dbReference>
<organism evidence="2 3">
    <name type="scientific">Butyrivibrio fibrisolvens</name>
    <dbReference type="NCBI Taxonomy" id="831"/>
    <lineage>
        <taxon>Bacteria</taxon>
        <taxon>Bacillati</taxon>
        <taxon>Bacillota</taxon>
        <taxon>Clostridia</taxon>
        <taxon>Lachnospirales</taxon>
        <taxon>Lachnospiraceae</taxon>
        <taxon>Butyrivibrio</taxon>
    </lineage>
</organism>
<dbReference type="OrthoDB" id="1751309at2"/>
<gene>
    <name evidence="2" type="ORF">SAMN04487884_11956</name>
</gene>
<sequence length="180" mass="21486">MGTNAYLDEVLRRYSSSFDLYRDYSIYGEKYPAYGYFFSLGEKYVLKKEANLWSIRAYEHVLFCQTDTLTTEYIDHLHKVMEDHMEPKLVRKGQKYPEKDHMISYLTIVVISKNTPDKETIKNIRKFRFDKGYLFNFRGHSEGGFLCACLDSKEVYTNYSGRRLKKMFEDVFRFLEKKAS</sequence>
<proteinExistence type="predicted"/>
<dbReference type="AlphaFoldDB" id="A0A1H9UQF0"/>
<protein>
    <recommendedName>
        <fullName evidence="1">DUF8052 domain-containing protein</fullName>
    </recommendedName>
</protein>
<feature type="domain" description="DUF8052" evidence="1">
    <location>
        <begin position="4"/>
        <end position="169"/>
    </location>
</feature>
<dbReference type="InterPro" id="IPR058365">
    <property type="entry name" value="DUF8052"/>
</dbReference>
<dbReference type="EMBL" id="FOGJ01000019">
    <property type="protein sequence ID" value="SES11705.1"/>
    <property type="molecule type" value="Genomic_DNA"/>
</dbReference>